<organism evidence="1 2">
    <name type="scientific">Aspergillus pseudonomiae</name>
    <dbReference type="NCBI Taxonomy" id="1506151"/>
    <lineage>
        <taxon>Eukaryota</taxon>
        <taxon>Fungi</taxon>
        <taxon>Dikarya</taxon>
        <taxon>Ascomycota</taxon>
        <taxon>Pezizomycotina</taxon>
        <taxon>Eurotiomycetes</taxon>
        <taxon>Eurotiomycetidae</taxon>
        <taxon>Eurotiales</taxon>
        <taxon>Aspergillaceae</taxon>
        <taxon>Aspergillus</taxon>
        <taxon>Aspergillus subgen. Circumdati</taxon>
    </lineage>
</organism>
<evidence type="ECO:0000313" key="1">
    <source>
        <dbReference type="EMBL" id="KAE8396886.1"/>
    </source>
</evidence>
<protein>
    <submittedName>
        <fullName evidence="1">Uncharacterized protein</fullName>
    </submittedName>
</protein>
<keyword evidence="2" id="KW-1185">Reference proteome</keyword>
<proteinExistence type="predicted"/>
<sequence length="75" mass="8219">MTSSLSFALCGDLCTKVFPASRSAFAPAVAVGEAWFTEELRGMFAFCLLYPCVLYFSVSSKALFLPPRMVSYEST</sequence>
<accession>A0A5N7CRS0</accession>
<reference evidence="1 2" key="1">
    <citation type="submission" date="2019-04" db="EMBL/GenBank/DDBJ databases">
        <authorList>
            <consortium name="DOE Joint Genome Institute"/>
            <person name="Mondo S."/>
            <person name="Kjaerbolling I."/>
            <person name="Vesth T."/>
            <person name="Frisvad J.C."/>
            <person name="Nybo J.L."/>
            <person name="Theobald S."/>
            <person name="Kildgaard S."/>
            <person name="Isbrandt T."/>
            <person name="Kuo A."/>
            <person name="Sato A."/>
            <person name="Lyhne E.K."/>
            <person name="Kogle M.E."/>
            <person name="Wiebenga A."/>
            <person name="Kun R.S."/>
            <person name="Lubbers R.J."/>
            <person name="Makela M.R."/>
            <person name="Barry K."/>
            <person name="Chovatia M."/>
            <person name="Clum A."/>
            <person name="Daum C."/>
            <person name="Haridas S."/>
            <person name="He G."/>
            <person name="LaButti K."/>
            <person name="Lipzen A."/>
            <person name="Riley R."/>
            <person name="Salamov A."/>
            <person name="Simmons B.A."/>
            <person name="Magnuson J.K."/>
            <person name="Henrissat B."/>
            <person name="Mortensen U.H."/>
            <person name="Larsen T.O."/>
            <person name="Devries R.P."/>
            <person name="Grigoriev I.V."/>
            <person name="Machida M."/>
            <person name="Baker S.E."/>
            <person name="Andersen M.R."/>
            <person name="Cantor M.N."/>
            <person name="Hua S.X."/>
        </authorList>
    </citation>
    <scope>NUCLEOTIDE SEQUENCE [LARGE SCALE GENOMIC DNA]</scope>
    <source>
        <strain evidence="1 2">CBS 119388</strain>
    </source>
</reference>
<gene>
    <name evidence="1" type="ORF">BDV37DRAFT_267158</name>
</gene>
<name>A0A5N7CRS0_9EURO</name>
<dbReference type="RefSeq" id="XP_031934205.1">
    <property type="nucleotide sequence ID" value="XM_032083993.1"/>
</dbReference>
<evidence type="ECO:0000313" key="2">
    <source>
        <dbReference type="Proteomes" id="UP000325579"/>
    </source>
</evidence>
<dbReference type="EMBL" id="ML736958">
    <property type="protein sequence ID" value="KAE8396886.1"/>
    <property type="molecule type" value="Genomic_DNA"/>
</dbReference>
<dbReference type="Proteomes" id="UP000325579">
    <property type="component" value="Unassembled WGS sequence"/>
</dbReference>
<dbReference type="GeneID" id="43668684"/>
<dbReference type="AlphaFoldDB" id="A0A5N7CRS0"/>